<sequence>MNRGSARFSPGLVLAKSGRRLLINYSMSLITMSGNEPIYMDCQDGPKLPCEDYIYHLFERECRNGIDRGAEHSPSPWSLAGALLCVKDKDEENLPDIWKEFVGKCPERAKELRQAVSSCIAPDGSEFIVKLSDNFTPDRNVFTIWNSDYPFGMPPANDNDIPPEGGGRRVDSTTFIAWIEWITPGITVRMIEIPRP</sequence>
<protein>
    <submittedName>
        <fullName evidence="1">Uncharacterized protein</fullName>
    </submittedName>
</protein>
<proteinExistence type="predicted"/>
<name>A0ACC1RX86_9HYPO</name>
<dbReference type="EMBL" id="JANRMS010001531">
    <property type="protein sequence ID" value="KAJ3527613.1"/>
    <property type="molecule type" value="Genomic_DNA"/>
</dbReference>
<gene>
    <name evidence="1" type="ORF">NM208_g10611</name>
</gene>
<comment type="caution">
    <text evidence="1">The sequence shown here is derived from an EMBL/GenBank/DDBJ whole genome shotgun (WGS) entry which is preliminary data.</text>
</comment>
<evidence type="ECO:0000313" key="1">
    <source>
        <dbReference type="EMBL" id="KAJ3527613.1"/>
    </source>
</evidence>
<accession>A0ACC1RX86</accession>
<dbReference type="Proteomes" id="UP001148629">
    <property type="component" value="Unassembled WGS sequence"/>
</dbReference>
<keyword evidence="2" id="KW-1185">Reference proteome</keyword>
<reference evidence="1" key="1">
    <citation type="submission" date="2022-08" db="EMBL/GenBank/DDBJ databases">
        <title>Genome Sequence of Fusarium decemcellulare.</title>
        <authorList>
            <person name="Buettner E."/>
        </authorList>
    </citation>
    <scope>NUCLEOTIDE SEQUENCE</scope>
    <source>
        <strain evidence="1">Babe19</strain>
    </source>
</reference>
<evidence type="ECO:0000313" key="2">
    <source>
        <dbReference type="Proteomes" id="UP001148629"/>
    </source>
</evidence>
<organism evidence="1 2">
    <name type="scientific">Fusarium decemcellulare</name>
    <dbReference type="NCBI Taxonomy" id="57161"/>
    <lineage>
        <taxon>Eukaryota</taxon>
        <taxon>Fungi</taxon>
        <taxon>Dikarya</taxon>
        <taxon>Ascomycota</taxon>
        <taxon>Pezizomycotina</taxon>
        <taxon>Sordariomycetes</taxon>
        <taxon>Hypocreomycetidae</taxon>
        <taxon>Hypocreales</taxon>
        <taxon>Nectriaceae</taxon>
        <taxon>Fusarium</taxon>
        <taxon>Fusarium decemcellulare species complex</taxon>
    </lineage>
</organism>